<evidence type="ECO:0000313" key="1">
    <source>
        <dbReference type="EMBL" id="SUZ65720.1"/>
    </source>
</evidence>
<protein>
    <recommendedName>
        <fullName evidence="2">NIPSNAP domain-containing protein</fullName>
    </recommendedName>
</protein>
<accession>A0A381PFL1</accession>
<dbReference type="AlphaFoldDB" id="A0A381PFL1"/>
<sequence length="113" mass="12681">MPVLAMAMPIPPGKIEALEQHLADAKNHPDLDATFTGFGISRETWHVQETEQGDLLVLVFDADDPFAMLQEFARSNDDLPTWQRQSIREILGVDLSQAPPAPPSRLIFDWSKE</sequence>
<proteinExistence type="predicted"/>
<name>A0A381PFL1_9ZZZZ</name>
<dbReference type="EMBL" id="UINC01000966">
    <property type="protein sequence ID" value="SUZ65720.1"/>
    <property type="molecule type" value="Genomic_DNA"/>
</dbReference>
<evidence type="ECO:0008006" key="2">
    <source>
        <dbReference type="Google" id="ProtNLM"/>
    </source>
</evidence>
<reference evidence="1" key="1">
    <citation type="submission" date="2018-05" db="EMBL/GenBank/DDBJ databases">
        <authorList>
            <person name="Lanie J.A."/>
            <person name="Ng W.-L."/>
            <person name="Kazmierczak K.M."/>
            <person name="Andrzejewski T.M."/>
            <person name="Davidsen T.M."/>
            <person name="Wayne K.J."/>
            <person name="Tettelin H."/>
            <person name="Glass J.I."/>
            <person name="Rusch D."/>
            <person name="Podicherti R."/>
            <person name="Tsui H.-C.T."/>
            <person name="Winkler M.E."/>
        </authorList>
    </citation>
    <scope>NUCLEOTIDE SEQUENCE</scope>
</reference>
<organism evidence="1">
    <name type="scientific">marine metagenome</name>
    <dbReference type="NCBI Taxonomy" id="408172"/>
    <lineage>
        <taxon>unclassified sequences</taxon>
        <taxon>metagenomes</taxon>
        <taxon>ecological metagenomes</taxon>
    </lineage>
</organism>
<gene>
    <name evidence="1" type="ORF">METZ01_LOCUS18574</name>
</gene>